<dbReference type="EMBL" id="JAPDPI010000043">
    <property type="protein sequence ID" value="MCW3807341.1"/>
    <property type="molecule type" value="Genomic_DNA"/>
</dbReference>
<gene>
    <name evidence="2" type="ORF">OM074_17015</name>
</gene>
<comment type="caution">
    <text evidence="2">The sequence shown here is derived from an EMBL/GenBank/DDBJ whole genome shotgun (WGS) entry which is preliminary data.</text>
</comment>
<reference evidence="2" key="1">
    <citation type="submission" date="2022-10" db="EMBL/GenBank/DDBJ databases">
        <authorList>
            <person name="Yu W.X."/>
        </authorList>
    </citation>
    <scope>NUCLEOTIDE SEQUENCE</scope>
    <source>
        <strain evidence="2">D04</strain>
    </source>
</reference>
<keyword evidence="3" id="KW-1185">Reference proteome</keyword>
<feature type="compositionally biased region" description="Basic and acidic residues" evidence="1">
    <location>
        <begin position="15"/>
        <end position="27"/>
    </location>
</feature>
<evidence type="ECO:0000313" key="2">
    <source>
        <dbReference type="EMBL" id="MCW3807341.1"/>
    </source>
</evidence>
<feature type="region of interest" description="Disordered" evidence="1">
    <location>
        <begin position="1"/>
        <end position="28"/>
    </location>
</feature>
<dbReference type="Proteomes" id="UP001207408">
    <property type="component" value="Unassembled WGS sequence"/>
</dbReference>
<dbReference type="AlphaFoldDB" id="A0AAE3MGK6"/>
<protein>
    <submittedName>
        <fullName evidence="2">Uncharacterized protein</fullName>
    </submittedName>
</protein>
<accession>A0AAE3MGK6</accession>
<name>A0AAE3MGK6_9BACT</name>
<proteinExistence type="predicted"/>
<evidence type="ECO:0000256" key="1">
    <source>
        <dbReference type="SAM" id="MobiDB-lite"/>
    </source>
</evidence>
<organism evidence="2 3">
    <name type="scientific">Plebeiibacterium marinum</name>
    <dbReference type="NCBI Taxonomy" id="2992111"/>
    <lineage>
        <taxon>Bacteria</taxon>
        <taxon>Pseudomonadati</taxon>
        <taxon>Bacteroidota</taxon>
        <taxon>Bacteroidia</taxon>
        <taxon>Marinilabiliales</taxon>
        <taxon>Marinilabiliaceae</taxon>
        <taxon>Plebeiibacterium</taxon>
    </lineage>
</organism>
<sequence>MKKVEDQMEELNVDSAKKSESSEKIVETNEITQVPLAPNSDSVYMYPFFNSKIDSTFNLFTPFQYWHNIPVLQPDSSKLGKNDGE</sequence>
<evidence type="ECO:0000313" key="3">
    <source>
        <dbReference type="Proteomes" id="UP001207408"/>
    </source>
</evidence>